<gene>
    <name evidence="4" type="ORF">LWI29_033122</name>
</gene>
<dbReference type="AlphaFoldDB" id="A0AA39SPE5"/>
<dbReference type="Pfam" id="PF00350">
    <property type="entry name" value="Dynamin_N"/>
    <property type="match status" value="1"/>
</dbReference>
<comment type="caution">
    <text evidence="4">The sequence shown here is derived from an EMBL/GenBank/DDBJ whole genome shotgun (WGS) entry which is preliminary data.</text>
</comment>
<dbReference type="GO" id="GO:0005886">
    <property type="term" value="C:plasma membrane"/>
    <property type="evidence" value="ECO:0007669"/>
    <property type="project" value="TreeGrafter"/>
</dbReference>
<dbReference type="GO" id="GO:0016197">
    <property type="term" value="P:endosomal transport"/>
    <property type="evidence" value="ECO:0007669"/>
    <property type="project" value="TreeGrafter"/>
</dbReference>
<evidence type="ECO:0000259" key="2">
    <source>
        <dbReference type="Pfam" id="PF00350"/>
    </source>
</evidence>
<keyword evidence="5" id="KW-1185">Reference proteome</keyword>
<keyword evidence="1" id="KW-0732">Signal</keyword>
<evidence type="ECO:0008006" key="6">
    <source>
        <dbReference type="Google" id="ProtNLM"/>
    </source>
</evidence>
<dbReference type="Pfam" id="PF18150">
    <property type="entry name" value="DUF5600"/>
    <property type="match status" value="1"/>
</dbReference>
<reference evidence="4" key="2">
    <citation type="submission" date="2023-06" db="EMBL/GenBank/DDBJ databases">
        <authorList>
            <person name="Swenson N.G."/>
            <person name="Wegrzyn J.L."/>
            <person name="Mcevoy S.L."/>
        </authorList>
    </citation>
    <scope>NUCLEOTIDE SEQUENCE</scope>
    <source>
        <strain evidence="4">NS2018</strain>
        <tissue evidence="4">Leaf</tissue>
    </source>
</reference>
<dbReference type="Gene3D" id="1.10.268.20">
    <property type="match status" value="1"/>
</dbReference>
<dbReference type="InterPro" id="IPR027417">
    <property type="entry name" value="P-loop_NTPase"/>
</dbReference>
<dbReference type="Gene3D" id="3.40.50.300">
    <property type="entry name" value="P-loop containing nucleotide triphosphate hydrolases"/>
    <property type="match status" value="1"/>
</dbReference>
<feature type="domain" description="DUF5600" evidence="3">
    <location>
        <begin position="152"/>
        <end position="252"/>
    </location>
</feature>
<accession>A0AA39SPE5</accession>
<dbReference type="InterPro" id="IPR040990">
    <property type="entry name" value="DUF5600"/>
</dbReference>
<organism evidence="4 5">
    <name type="scientific">Acer saccharum</name>
    <name type="common">Sugar maple</name>
    <dbReference type="NCBI Taxonomy" id="4024"/>
    <lineage>
        <taxon>Eukaryota</taxon>
        <taxon>Viridiplantae</taxon>
        <taxon>Streptophyta</taxon>
        <taxon>Embryophyta</taxon>
        <taxon>Tracheophyta</taxon>
        <taxon>Spermatophyta</taxon>
        <taxon>Magnoliopsida</taxon>
        <taxon>eudicotyledons</taxon>
        <taxon>Gunneridae</taxon>
        <taxon>Pentapetalae</taxon>
        <taxon>rosids</taxon>
        <taxon>malvids</taxon>
        <taxon>Sapindales</taxon>
        <taxon>Sapindaceae</taxon>
        <taxon>Hippocastanoideae</taxon>
        <taxon>Acereae</taxon>
        <taxon>Acer</taxon>
    </lineage>
</organism>
<evidence type="ECO:0000313" key="4">
    <source>
        <dbReference type="EMBL" id="KAK0602416.1"/>
    </source>
</evidence>
<dbReference type="SUPFAM" id="SSF52540">
    <property type="entry name" value="P-loop containing nucleoside triphosphate hydrolases"/>
    <property type="match status" value="1"/>
</dbReference>
<proteinExistence type="predicted"/>
<name>A0AA39SPE5_ACESA</name>
<feature type="chain" id="PRO_5041215085" description="Dynamin-type G domain-containing protein" evidence="1">
    <location>
        <begin position="18"/>
        <end position="261"/>
    </location>
</feature>
<dbReference type="InterPro" id="IPR045063">
    <property type="entry name" value="Dynamin_N"/>
</dbReference>
<feature type="domain" description="Dynamin N-terminal" evidence="2">
    <location>
        <begin position="37"/>
        <end position="114"/>
    </location>
</feature>
<sequence length="261" mass="30041">MLTLCFYFAFLASKVWAIADSKRQGYLGLIEFITSMQLLEHITFVDTPGVLSGEKQQTQRAYDFTGVTSWFAAKCDLILLLFDPHKLDVSDEFKRVISSLRGHDDKIRVVLNKADQVDTQQLMRVYGALMWSLGKVLNTPEVSRVYIGCFSQINEFVKHARAAKIHAYIISHLKKEMPAMIGKAKTQQRLIDNLADEFRKVQREHHLPPGDFPNVEQFKEVLSGYNFDKFEKLKPKMIQSVDDMLGYGIPDLLKNFRNPYD</sequence>
<evidence type="ECO:0000256" key="1">
    <source>
        <dbReference type="SAM" id="SignalP"/>
    </source>
</evidence>
<feature type="signal peptide" evidence="1">
    <location>
        <begin position="1"/>
        <end position="17"/>
    </location>
</feature>
<reference evidence="4" key="1">
    <citation type="journal article" date="2022" name="Plant J.">
        <title>Strategies of tolerance reflected in two North American maple genomes.</title>
        <authorList>
            <person name="McEvoy S.L."/>
            <person name="Sezen U.U."/>
            <person name="Trouern-Trend A."/>
            <person name="McMahon S.M."/>
            <person name="Schaberg P.G."/>
            <person name="Yang J."/>
            <person name="Wegrzyn J.L."/>
            <person name="Swenson N.G."/>
        </authorList>
    </citation>
    <scope>NUCLEOTIDE SEQUENCE</scope>
    <source>
        <strain evidence="4">NS2018</strain>
    </source>
</reference>
<dbReference type="Proteomes" id="UP001168877">
    <property type="component" value="Unassembled WGS sequence"/>
</dbReference>
<dbReference type="PANTHER" id="PTHR11216">
    <property type="entry name" value="EH DOMAIN"/>
    <property type="match status" value="1"/>
</dbReference>
<protein>
    <recommendedName>
        <fullName evidence="6">Dynamin-type G domain-containing protein</fullName>
    </recommendedName>
</protein>
<dbReference type="PANTHER" id="PTHR11216:SF31">
    <property type="entry name" value="AT21416P"/>
    <property type="match status" value="1"/>
</dbReference>
<dbReference type="GO" id="GO:0005737">
    <property type="term" value="C:cytoplasm"/>
    <property type="evidence" value="ECO:0007669"/>
    <property type="project" value="TreeGrafter"/>
</dbReference>
<dbReference type="GO" id="GO:0006897">
    <property type="term" value="P:endocytosis"/>
    <property type="evidence" value="ECO:0007669"/>
    <property type="project" value="TreeGrafter"/>
</dbReference>
<evidence type="ECO:0000259" key="3">
    <source>
        <dbReference type="Pfam" id="PF18150"/>
    </source>
</evidence>
<dbReference type="EMBL" id="JAUESC010000003">
    <property type="protein sequence ID" value="KAK0602416.1"/>
    <property type="molecule type" value="Genomic_DNA"/>
</dbReference>
<evidence type="ECO:0000313" key="5">
    <source>
        <dbReference type="Proteomes" id="UP001168877"/>
    </source>
</evidence>